<dbReference type="Proteomes" id="UP000510886">
    <property type="component" value="Chromosome"/>
</dbReference>
<proteinExistence type="predicted"/>
<evidence type="ECO:0000313" key="1">
    <source>
        <dbReference type="EMBL" id="QLL77782.1"/>
    </source>
</evidence>
<dbReference type="EMBL" id="CP047418">
    <property type="protein sequence ID" value="QLL77782.1"/>
    <property type="molecule type" value="Genomic_DNA"/>
</dbReference>
<dbReference type="AlphaFoldDB" id="A0A7H9EKG7"/>
<reference evidence="1 2" key="1">
    <citation type="submission" date="2020-01" db="EMBL/GenBank/DDBJ databases">
        <title>Complete and circular genome sequences of six lactobacillus isolates from horses.</title>
        <authorList>
            <person name="Hassan H.M."/>
        </authorList>
    </citation>
    <scope>NUCLEOTIDE SEQUENCE [LARGE SCALE GENOMIC DNA]</scope>
    <source>
        <strain evidence="1 2">1A</strain>
    </source>
</reference>
<evidence type="ECO:0000313" key="2">
    <source>
        <dbReference type="Proteomes" id="UP000510886"/>
    </source>
</evidence>
<gene>
    <name evidence="1" type="ORF">GTO87_03690</name>
</gene>
<sequence length="125" mass="14397">MTPAAYVYRIIADNIVSIPGIDVDHVYTFYIDDDPVAPDVFVLITETVGMSDDYGNSETVYSNKRVQIDLYYPKDYDQDMAALERRLKQVLRDHEVYCYSDAGHVLTLDSKNITNTLKFNLKMEE</sequence>
<accession>A0A7H9EKG7</accession>
<dbReference type="Pfam" id="PF05657">
    <property type="entry name" value="DUF806"/>
    <property type="match status" value="1"/>
</dbReference>
<dbReference type="InterPro" id="IPR008524">
    <property type="entry name" value="DUF806"/>
</dbReference>
<dbReference type="RefSeq" id="WP_180849558.1">
    <property type="nucleotide sequence ID" value="NZ_CP047418.1"/>
</dbReference>
<dbReference type="KEGG" id="lsw:GTO87_03690"/>
<name>A0A7H9EKG7_9LACO</name>
<organism evidence="1 2">
    <name type="scientific">Ligilactobacillus saerimneri</name>
    <dbReference type="NCBI Taxonomy" id="228229"/>
    <lineage>
        <taxon>Bacteria</taxon>
        <taxon>Bacillati</taxon>
        <taxon>Bacillota</taxon>
        <taxon>Bacilli</taxon>
        <taxon>Lactobacillales</taxon>
        <taxon>Lactobacillaceae</taxon>
        <taxon>Ligilactobacillus</taxon>
    </lineage>
</organism>
<protein>
    <submittedName>
        <fullName evidence="1">DUF806 family protein</fullName>
    </submittedName>
</protein>